<gene>
    <name evidence="1" type="ORF">EVA_02288</name>
</gene>
<name>J9H1J0_9ZZZZ</name>
<sequence>MPVALHDGRTADLQFITFTKTDFQIRKSRPHGMGMVVMGFINGNNRRGFRHPVTLHDVDAQSQEGFGHIRGEGGAARNKQMNVVAENRAKLAADLLVEKTRYKRIQESAAGRFNRQPVGTAEPAPAHFDSPVKEILNNFAFLGEPVLQLVVDHFVHTRNGHQYRRTNLTEIFLQRGNRAVKGCGKAETEREVVGRRSLKGVRERQKGEKRFMLIGEHLLQNASDIGEDISMGEHHALGRTGGSRGIHERSQIRGLGTLGGQLRRGPLTDKGFERHHGNRGFEIVAVLVVRNHDELQCRELGGFTNLFPFQELIRNEHLGSRVIQNKGRGFRRVNGMQRNGDQGIGERREVEKDRFRTVRQQHGDTVTALERRVGGKSMTPVVHLIIDIFDREIFPAFLSVAVDLIDHIIRANRKMMGQQLGERREKVQLFNTIFGDTRGLVVCTHSDSPEKTVKVSA</sequence>
<dbReference type="EMBL" id="AMCI01000355">
    <property type="protein sequence ID" value="EJX09603.1"/>
    <property type="molecule type" value="Genomic_DNA"/>
</dbReference>
<dbReference type="AlphaFoldDB" id="J9H1J0"/>
<evidence type="ECO:0000313" key="1">
    <source>
        <dbReference type="EMBL" id="EJX09603.1"/>
    </source>
</evidence>
<proteinExistence type="predicted"/>
<accession>J9H1J0</accession>
<reference evidence="1" key="1">
    <citation type="journal article" date="2012" name="PLoS ONE">
        <title>Gene sets for utilization of primary and secondary nutrition supplies in the distal gut of endangered iberian lynx.</title>
        <authorList>
            <person name="Alcaide M."/>
            <person name="Messina E."/>
            <person name="Richter M."/>
            <person name="Bargiela R."/>
            <person name="Peplies J."/>
            <person name="Huws S.A."/>
            <person name="Newbold C.J."/>
            <person name="Golyshin P.N."/>
            <person name="Simon M.A."/>
            <person name="Lopez G."/>
            <person name="Yakimov M.M."/>
            <person name="Ferrer M."/>
        </authorList>
    </citation>
    <scope>NUCLEOTIDE SEQUENCE</scope>
</reference>
<protein>
    <submittedName>
        <fullName evidence="1">Uncharacterized protein</fullName>
    </submittedName>
</protein>
<comment type="caution">
    <text evidence="1">The sequence shown here is derived from an EMBL/GenBank/DDBJ whole genome shotgun (WGS) entry which is preliminary data.</text>
</comment>
<organism evidence="1">
    <name type="scientific">gut metagenome</name>
    <dbReference type="NCBI Taxonomy" id="749906"/>
    <lineage>
        <taxon>unclassified sequences</taxon>
        <taxon>metagenomes</taxon>
        <taxon>organismal metagenomes</taxon>
    </lineage>
</organism>